<name>A0ACB8RUA6_9AGAM</name>
<accession>A0ACB8RUA6</accession>
<keyword evidence="2" id="KW-1185">Reference proteome</keyword>
<evidence type="ECO:0000313" key="1">
    <source>
        <dbReference type="EMBL" id="KAI0047108.1"/>
    </source>
</evidence>
<gene>
    <name evidence="1" type="ORF">FA95DRAFT_1606372</name>
</gene>
<sequence length="735" mass="77668">MAKTRKNGAPRAPTPAPPETLPAMPADLSTAGYDLGIPDQYATPYAANTPALAPLPEISEQVATAAKPPPAKRAPRKPTNQARKKTTTPPAEATLEAAGRRPAPAANPRDAAATTQGHSAAPGPLTVLPAPAATPSEPHPSTPPAVHATNHPAAQVTSGPTAHPDSGAAPPLAHPRELAIARRTQDAPSIRAPPPFTVLGNGGPTIATPTVSTYAQAAAPHQSALGKRTRSPSTELTPRAHPHLRTPSIADASADAAPDDQGEDDGEYSTDGDDDGTSTAMFTSDIASANRFDPLVALPNSSFGDLIDEDYDGEYFGPVHAHTQTPPPPNTTAAHQVPTQGPPTRTSPASPTPTAARLSISQFFFAGAPSSNDAETAAQLSPAQIADRNAIFRSLAYAAGHANPDTPLEDAPPPPEPTPIDPLERSRGPFPEIHMDSPAEAWYGLAERQVRYWSSLTEVCVLVRTFDQHAHLPENLAASAVAIRKVIMRHVNVPNPIVLTPEASTTALHTTRYPKTFLVRGLSKEHAVVLLTMGVLSTRLITFQVLTRKPRLPRLLVLIAGFDVAATAEAILATVLRTLSQPAVLSFLRGLPDKTKHSPVPCTPDHFLPLLESITVEEIPKRARGNIPAHRYAVISTKSTLVDVDHWHLITQFLASLNYESHAFGTGRAIPTGHCSLCNGVEHPRGLCPFPLVPGWNGGGRAGIFPANKPHRRGRPLQDSRTQNAVASGSRGPRM</sequence>
<reference evidence="1" key="1">
    <citation type="submission" date="2021-02" db="EMBL/GenBank/DDBJ databases">
        <authorList>
            <consortium name="DOE Joint Genome Institute"/>
            <person name="Ahrendt S."/>
            <person name="Looney B.P."/>
            <person name="Miyauchi S."/>
            <person name="Morin E."/>
            <person name="Drula E."/>
            <person name="Courty P.E."/>
            <person name="Chicoki N."/>
            <person name="Fauchery L."/>
            <person name="Kohler A."/>
            <person name="Kuo A."/>
            <person name="Labutti K."/>
            <person name="Pangilinan J."/>
            <person name="Lipzen A."/>
            <person name="Riley R."/>
            <person name="Andreopoulos W."/>
            <person name="He G."/>
            <person name="Johnson J."/>
            <person name="Barry K.W."/>
            <person name="Grigoriev I.V."/>
            <person name="Nagy L."/>
            <person name="Hibbett D."/>
            <person name="Henrissat B."/>
            <person name="Matheny P.B."/>
            <person name="Labbe J."/>
            <person name="Martin F."/>
        </authorList>
    </citation>
    <scope>NUCLEOTIDE SEQUENCE</scope>
    <source>
        <strain evidence="1">FP105234-sp</strain>
    </source>
</reference>
<reference evidence="1" key="2">
    <citation type="journal article" date="2022" name="New Phytol.">
        <title>Evolutionary transition to the ectomycorrhizal habit in the genomes of a hyperdiverse lineage of mushroom-forming fungi.</title>
        <authorList>
            <person name="Looney B."/>
            <person name="Miyauchi S."/>
            <person name="Morin E."/>
            <person name="Drula E."/>
            <person name="Courty P.E."/>
            <person name="Kohler A."/>
            <person name="Kuo A."/>
            <person name="LaButti K."/>
            <person name="Pangilinan J."/>
            <person name="Lipzen A."/>
            <person name="Riley R."/>
            <person name="Andreopoulos W."/>
            <person name="He G."/>
            <person name="Johnson J."/>
            <person name="Nolan M."/>
            <person name="Tritt A."/>
            <person name="Barry K.W."/>
            <person name="Grigoriev I.V."/>
            <person name="Nagy L.G."/>
            <person name="Hibbett D."/>
            <person name="Henrissat B."/>
            <person name="Matheny P.B."/>
            <person name="Labbe J."/>
            <person name="Martin F.M."/>
        </authorList>
    </citation>
    <scope>NUCLEOTIDE SEQUENCE</scope>
    <source>
        <strain evidence="1">FP105234-sp</strain>
    </source>
</reference>
<evidence type="ECO:0000313" key="2">
    <source>
        <dbReference type="Proteomes" id="UP000814033"/>
    </source>
</evidence>
<dbReference type="Proteomes" id="UP000814033">
    <property type="component" value="Unassembled WGS sequence"/>
</dbReference>
<proteinExistence type="predicted"/>
<comment type="caution">
    <text evidence="1">The sequence shown here is derived from an EMBL/GenBank/DDBJ whole genome shotgun (WGS) entry which is preliminary data.</text>
</comment>
<organism evidence="1 2">
    <name type="scientific">Auriscalpium vulgare</name>
    <dbReference type="NCBI Taxonomy" id="40419"/>
    <lineage>
        <taxon>Eukaryota</taxon>
        <taxon>Fungi</taxon>
        <taxon>Dikarya</taxon>
        <taxon>Basidiomycota</taxon>
        <taxon>Agaricomycotina</taxon>
        <taxon>Agaricomycetes</taxon>
        <taxon>Russulales</taxon>
        <taxon>Auriscalpiaceae</taxon>
        <taxon>Auriscalpium</taxon>
    </lineage>
</organism>
<protein>
    <submittedName>
        <fullName evidence="1">Uncharacterized protein</fullName>
    </submittedName>
</protein>
<dbReference type="EMBL" id="MU275911">
    <property type="protein sequence ID" value="KAI0047108.1"/>
    <property type="molecule type" value="Genomic_DNA"/>
</dbReference>